<organism evidence="2 3">
    <name type="scientific">Acinetobacter shaoyimingii</name>
    <dbReference type="NCBI Taxonomy" id="2715164"/>
    <lineage>
        <taxon>Bacteria</taxon>
        <taxon>Pseudomonadati</taxon>
        <taxon>Pseudomonadota</taxon>
        <taxon>Gammaproteobacteria</taxon>
        <taxon>Moraxellales</taxon>
        <taxon>Moraxellaceae</taxon>
        <taxon>Acinetobacter</taxon>
    </lineage>
</organism>
<dbReference type="InterPro" id="IPR005152">
    <property type="entry name" value="Lipase_secreted"/>
</dbReference>
<proteinExistence type="predicted"/>
<dbReference type="PROSITE" id="PS51257">
    <property type="entry name" value="PROKAR_LIPOPROTEIN"/>
    <property type="match status" value="1"/>
</dbReference>
<dbReference type="EMBL" id="CP049801">
    <property type="protein sequence ID" value="QIO06393.1"/>
    <property type="molecule type" value="Genomic_DNA"/>
</dbReference>
<dbReference type="PANTHER" id="PTHR34853">
    <property type="match status" value="1"/>
</dbReference>
<dbReference type="GO" id="GO:0004806">
    <property type="term" value="F:triacylglycerol lipase activity"/>
    <property type="evidence" value="ECO:0007669"/>
    <property type="project" value="InterPro"/>
</dbReference>
<protein>
    <submittedName>
        <fullName evidence="2">Alpha/beta fold hydrolase</fullName>
    </submittedName>
</protein>
<gene>
    <name evidence="2" type="ORF">G8E00_10730</name>
</gene>
<dbReference type="GO" id="GO:0016042">
    <property type="term" value="P:lipid catabolic process"/>
    <property type="evidence" value="ECO:0007669"/>
    <property type="project" value="InterPro"/>
</dbReference>
<accession>A0A6G8RXD7</accession>
<dbReference type="PANTHER" id="PTHR34853:SF1">
    <property type="entry name" value="LIPASE 5"/>
    <property type="match status" value="1"/>
</dbReference>
<evidence type="ECO:0000256" key="1">
    <source>
        <dbReference type="SAM" id="SignalP"/>
    </source>
</evidence>
<keyword evidence="2" id="KW-0378">Hydrolase</keyword>
<feature type="chain" id="PRO_5026094168" evidence="1">
    <location>
        <begin position="23"/>
        <end position="421"/>
    </location>
</feature>
<dbReference type="KEGG" id="asha:G8E00_10730"/>
<dbReference type="InterPro" id="IPR029058">
    <property type="entry name" value="AB_hydrolase_fold"/>
</dbReference>
<dbReference type="Gene3D" id="3.40.50.1820">
    <property type="entry name" value="alpha/beta hydrolase"/>
    <property type="match status" value="1"/>
</dbReference>
<feature type="signal peptide" evidence="1">
    <location>
        <begin position="1"/>
        <end position="22"/>
    </location>
</feature>
<evidence type="ECO:0000313" key="2">
    <source>
        <dbReference type="EMBL" id="QIO06393.1"/>
    </source>
</evidence>
<sequence>MMNDIYKKLLLSMSFAFLSACGGDDNSGGGDDNGPEPIETTPLNNIANPVVFTQNYQNDNDDDLNDVSAQQKQLLYRMLGVDGVETIASTLVFVPTAAAPTGGYKIVVWAHGTTGVGDGCAPSVQGLGDTATDVVEALLNAGYVVVAPDYEGLGTAGSHPFLNLKSEAFSITDAVVAARDYLSKQGLQVSTQWATVEHSQGGHAALGAAQYAERAQLDYKGTIAFAPASNLHTILQAGEARAAAVNPNSQWPIYAQLDTFTTLAVAGMQGYSFSVDYSQVFKSDLATVAPKAETECLTALGTSISIPMYSHISNPDNENFSNYGRLQDNFAEIPTIKKFLEKDSQPLLVPITTPIYIYQGTDDPTVPKFVTDMLVNTAGNLGNNIIYKTDSALDPNYWDHDTVVSENLTSFLADISTLFQN</sequence>
<dbReference type="PIRSF" id="PIRSF029171">
    <property type="entry name" value="Esterase_LipA"/>
    <property type="match status" value="1"/>
</dbReference>
<dbReference type="Proteomes" id="UP000502297">
    <property type="component" value="Chromosome"/>
</dbReference>
<keyword evidence="1" id="KW-0732">Signal</keyword>
<keyword evidence="3" id="KW-1185">Reference proteome</keyword>
<dbReference type="Pfam" id="PF03583">
    <property type="entry name" value="LIP"/>
    <property type="match status" value="1"/>
</dbReference>
<name>A0A6G8RXD7_9GAMM</name>
<dbReference type="AlphaFoldDB" id="A0A6G8RXD7"/>
<evidence type="ECO:0000313" key="3">
    <source>
        <dbReference type="Proteomes" id="UP000502297"/>
    </source>
</evidence>
<dbReference type="SUPFAM" id="SSF53474">
    <property type="entry name" value="alpha/beta-Hydrolases"/>
    <property type="match status" value="1"/>
</dbReference>
<reference evidence="2 3" key="1">
    <citation type="submission" date="2020-03" db="EMBL/GenBank/DDBJ databases">
        <authorList>
            <person name="Zhu W."/>
        </authorList>
    </citation>
    <scope>NUCLEOTIDE SEQUENCE [LARGE SCALE GENOMIC DNA]</scope>
    <source>
        <strain evidence="2 3">323-1</strain>
    </source>
</reference>